<dbReference type="AlphaFoldDB" id="A0A6A0HGY6"/>
<name>A0A6A0HGY6_HYAAZ</name>
<feature type="compositionally biased region" description="Basic and acidic residues" evidence="3">
    <location>
        <begin position="613"/>
        <end position="628"/>
    </location>
</feature>
<dbReference type="Proteomes" id="UP000711488">
    <property type="component" value="Unassembled WGS sequence"/>
</dbReference>
<evidence type="ECO:0000313" key="7">
    <source>
        <dbReference type="RefSeq" id="XP_018015910.1"/>
    </source>
</evidence>
<reference evidence="5" key="2">
    <citation type="journal article" date="2018" name="Environ. Sci. Technol.">
        <title>The Toxicogenome of Hyalella azteca: A Model for Sediment Ecotoxicology and Evolutionary Toxicology.</title>
        <authorList>
            <person name="Poynton H.C."/>
            <person name="Hasenbein S."/>
            <person name="Benoit J.B."/>
            <person name="Sepulveda M.S."/>
            <person name="Poelchau M.F."/>
            <person name="Hughes D.S.T."/>
            <person name="Murali S.C."/>
            <person name="Chen S."/>
            <person name="Glastad K.M."/>
            <person name="Goodisman M.A.D."/>
            <person name="Werren J.H."/>
            <person name="Vineis J.H."/>
            <person name="Bowen J.L."/>
            <person name="Friedrich M."/>
            <person name="Jones J."/>
            <person name="Robertson H.M."/>
            <person name="Feyereisen R."/>
            <person name="Mechler-Hickson A."/>
            <person name="Mathers N."/>
            <person name="Lee C.E."/>
            <person name="Colbourne J.K."/>
            <person name="Biales A."/>
            <person name="Johnston J.S."/>
            <person name="Wellborn G.A."/>
            <person name="Rosendale A.J."/>
            <person name="Cridge A.G."/>
            <person name="Munoz-Torres M.C."/>
            <person name="Bain P.A."/>
            <person name="Manny A.R."/>
            <person name="Major K.M."/>
            <person name="Lambert F.N."/>
            <person name="Vulpe C.D."/>
            <person name="Tuck P."/>
            <person name="Blalock B.J."/>
            <person name="Lin Y.Y."/>
            <person name="Smith M.E."/>
            <person name="Ochoa-Acuna H."/>
            <person name="Chen M.M."/>
            <person name="Childers C.P."/>
            <person name="Qu J."/>
            <person name="Dugan S."/>
            <person name="Lee S.L."/>
            <person name="Chao H."/>
            <person name="Dinh H."/>
            <person name="Han Y."/>
            <person name="Doddapaneni H."/>
            <person name="Worley K.C."/>
            <person name="Muzny D.M."/>
            <person name="Gibbs R.A."/>
            <person name="Richards S."/>
        </authorList>
    </citation>
    <scope>NUCLEOTIDE SEQUENCE</scope>
    <source>
        <strain evidence="5">HAZT.00-mixed</strain>
        <tissue evidence="5">Whole organism</tissue>
    </source>
</reference>
<dbReference type="Proteomes" id="UP000694843">
    <property type="component" value="Unplaced"/>
</dbReference>
<reference evidence="7 8" key="4">
    <citation type="submission" date="2025-04" db="UniProtKB">
        <authorList>
            <consortium name="RefSeq"/>
        </authorList>
    </citation>
    <scope>IDENTIFICATION</scope>
    <source>
        <tissue evidence="7 8">Whole organism</tissue>
    </source>
</reference>
<keyword evidence="4" id="KW-0732">Signal</keyword>
<dbReference type="RefSeq" id="XP_018015910.1">
    <property type="nucleotide sequence ID" value="XM_018160421.2"/>
</dbReference>
<evidence type="ECO:0000313" key="8">
    <source>
        <dbReference type="RefSeq" id="XP_018015911.1"/>
    </source>
</evidence>
<evidence type="ECO:0000256" key="1">
    <source>
        <dbReference type="ARBA" id="ARBA00022460"/>
    </source>
</evidence>
<protein>
    <submittedName>
        <fullName evidence="5">Cuticle Protein CPR RR Uncl</fullName>
    </submittedName>
    <submittedName>
        <fullName evidence="7">Uncharacterized protein LOC108672706 isoform X1</fullName>
    </submittedName>
    <submittedName>
        <fullName evidence="8">Uncharacterized protein LOC108672706 isoform X2</fullName>
    </submittedName>
</protein>
<reference evidence="5" key="3">
    <citation type="submission" date="2019-06" db="EMBL/GenBank/DDBJ databases">
        <authorList>
            <person name="Poynton C."/>
            <person name="Hasenbein S."/>
            <person name="Benoit J.B."/>
            <person name="Sepulveda M.S."/>
            <person name="Poelchau M.F."/>
            <person name="Murali S.C."/>
            <person name="Chen S."/>
            <person name="Glastad K.M."/>
            <person name="Werren J.H."/>
            <person name="Vineis J.H."/>
            <person name="Bowen J.L."/>
            <person name="Friedrich M."/>
            <person name="Jones J."/>
            <person name="Robertson H.M."/>
            <person name="Feyereisen R."/>
            <person name="Mechler-Hickson A."/>
            <person name="Mathers N."/>
            <person name="Lee C.E."/>
            <person name="Colbourne J.K."/>
            <person name="Biales A."/>
            <person name="Johnston J.S."/>
            <person name="Wellborn G.A."/>
            <person name="Rosendale A.J."/>
            <person name="Cridge A.G."/>
            <person name="Munoz-Torres M.C."/>
            <person name="Bain P.A."/>
            <person name="Manny A.R."/>
            <person name="Major K.M."/>
            <person name="Lambert F.N."/>
            <person name="Vulpe C.D."/>
            <person name="Tuck P."/>
            <person name="Blalock B.J."/>
            <person name="Lin Y.-Y."/>
            <person name="Smith M.E."/>
            <person name="Ochoa-Acuna H."/>
            <person name="Chen M.-J.M."/>
            <person name="Childers C.P."/>
            <person name="Qu J."/>
            <person name="Dugan S."/>
            <person name="Lee S.L."/>
            <person name="Chao H."/>
            <person name="Dinh H."/>
            <person name="Han Y."/>
            <person name="Doddapaneni H."/>
            <person name="Worley K.C."/>
            <person name="Muzny D.M."/>
            <person name="Gibbs R.A."/>
            <person name="Richards S."/>
        </authorList>
    </citation>
    <scope>NUCLEOTIDE SEQUENCE</scope>
    <source>
        <strain evidence="5">HAZT.00-mixed</strain>
        <tissue evidence="5">Whole organism</tissue>
    </source>
</reference>
<proteinExistence type="predicted"/>
<dbReference type="GO" id="GO:0031012">
    <property type="term" value="C:extracellular matrix"/>
    <property type="evidence" value="ECO:0007669"/>
    <property type="project" value="TreeGrafter"/>
</dbReference>
<reference evidence="5" key="1">
    <citation type="submission" date="2014-08" db="EMBL/GenBank/DDBJ databases">
        <authorList>
            <person name="Murali S."/>
            <person name="Richards S."/>
            <person name="Bandaranaike D."/>
            <person name="Bellair M."/>
            <person name="Blankenburg K."/>
            <person name="Chao H."/>
            <person name="Dinh H."/>
            <person name="Doddapaneni H."/>
            <person name="Dugan-Rocha S."/>
            <person name="Elkadiri S."/>
            <person name="Gnanaolivu R."/>
            <person name="Hughes D."/>
            <person name="Lee S."/>
            <person name="Li M."/>
            <person name="Ming W."/>
            <person name="Munidasa M."/>
            <person name="Muniz J."/>
            <person name="Nguyen L."/>
            <person name="Osuji N."/>
            <person name="Pu L.-L."/>
            <person name="Puazo M."/>
            <person name="Skinner E."/>
            <person name="Qu C."/>
            <person name="Quiroz J."/>
            <person name="Raj R."/>
            <person name="Weissenberger G."/>
            <person name="Xin Y."/>
            <person name="Zou X."/>
            <person name="Han Y."/>
            <person name="Worley K."/>
            <person name="Muzny D."/>
            <person name="Gibbs R."/>
        </authorList>
    </citation>
    <scope>NUCLEOTIDE SEQUENCE</scope>
    <source>
        <strain evidence="5">HAZT.00-mixed</strain>
        <tissue evidence="5">Whole organism</tissue>
    </source>
</reference>
<dbReference type="GO" id="GO:0042302">
    <property type="term" value="F:structural constituent of cuticle"/>
    <property type="evidence" value="ECO:0007669"/>
    <property type="project" value="UniProtKB-UniRule"/>
</dbReference>
<dbReference type="PANTHER" id="PTHR12236">
    <property type="entry name" value="STRUCTURAL CONTITUENT OF CUTICLE"/>
    <property type="match status" value="1"/>
</dbReference>
<feature type="signal peptide" evidence="4">
    <location>
        <begin position="1"/>
        <end position="20"/>
    </location>
</feature>
<accession>A0A6A0HGY6</accession>
<evidence type="ECO:0000313" key="5">
    <source>
        <dbReference type="EMBL" id="KAA0203945.1"/>
    </source>
</evidence>
<gene>
    <name evidence="7 8" type="primary">LOC108672706</name>
    <name evidence="5" type="ORF">HAZT_HAZT009300</name>
</gene>
<dbReference type="GO" id="GO:0005615">
    <property type="term" value="C:extracellular space"/>
    <property type="evidence" value="ECO:0007669"/>
    <property type="project" value="TreeGrafter"/>
</dbReference>
<evidence type="ECO:0000256" key="2">
    <source>
        <dbReference type="PROSITE-ProRule" id="PRU00497"/>
    </source>
</evidence>
<dbReference type="InterPro" id="IPR051217">
    <property type="entry name" value="Insect_Cuticle_Struc_Prot"/>
</dbReference>
<dbReference type="PROSITE" id="PS51155">
    <property type="entry name" value="CHIT_BIND_RR_2"/>
    <property type="match status" value="1"/>
</dbReference>
<feature type="chain" id="PRO_5044628636" evidence="4">
    <location>
        <begin position="21"/>
        <end position="664"/>
    </location>
</feature>
<evidence type="ECO:0000313" key="6">
    <source>
        <dbReference type="Proteomes" id="UP000694843"/>
    </source>
</evidence>
<dbReference type="GeneID" id="108672706"/>
<dbReference type="PANTHER" id="PTHR12236:SF79">
    <property type="entry name" value="CUTICULAR PROTEIN 50CB-RELATED"/>
    <property type="match status" value="1"/>
</dbReference>
<dbReference type="RefSeq" id="XP_018015911.1">
    <property type="nucleotide sequence ID" value="XM_018160422.2"/>
</dbReference>
<dbReference type="Pfam" id="PF00379">
    <property type="entry name" value="Chitin_bind_4"/>
    <property type="match status" value="1"/>
</dbReference>
<dbReference type="OrthoDB" id="7789829at2759"/>
<evidence type="ECO:0000256" key="3">
    <source>
        <dbReference type="SAM" id="MobiDB-lite"/>
    </source>
</evidence>
<feature type="region of interest" description="Disordered" evidence="3">
    <location>
        <begin position="588"/>
        <end position="628"/>
    </location>
</feature>
<dbReference type="EMBL" id="JQDR03000336">
    <property type="protein sequence ID" value="KAA0203945.1"/>
    <property type="molecule type" value="Genomic_DNA"/>
</dbReference>
<dbReference type="KEGG" id="hazt:108672706"/>
<feature type="region of interest" description="Disordered" evidence="3">
    <location>
        <begin position="325"/>
        <end position="353"/>
    </location>
</feature>
<feature type="compositionally biased region" description="Basic and acidic residues" evidence="3">
    <location>
        <begin position="339"/>
        <end position="351"/>
    </location>
</feature>
<evidence type="ECO:0000256" key="4">
    <source>
        <dbReference type="SAM" id="SignalP"/>
    </source>
</evidence>
<keyword evidence="6" id="KW-1185">Reference proteome</keyword>
<keyword evidence="1 2" id="KW-0193">Cuticle</keyword>
<organism evidence="5">
    <name type="scientific">Hyalella azteca</name>
    <name type="common">Amphipod</name>
    <dbReference type="NCBI Taxonomy" id="294128"/>
    <lineage>
        <taxon>Eukaryota</taxon>
        <taxon>Metazoa</taxon>
        <taxon>Ecdysozoa</taxon>
        <taxon>Arthropoda</taxon>
        <taxon>Crustacea</taxon>
        <taxon>Multicrustacea</taxon>
        <taxon>Malacostraca</taxon>
        <taxon>Eumalacostraca</taxon>
        <taxon>Peracarida</taxon>
        <taxon>Amphipoda</taxon>
        <taxon>Senticaudata</taxon>
        <taxon>Talitrida</taxon>
        <taxon>Talitroidea</taxon>
        <taxon>Hyalellidae</taxon>
        <taxon>Hyalella</taxon>
    </lineage>
</organism>
<sequence>MKVHLVAWVVFGVYASVCTGQFPSLFRQGRLFNFGAWSGRQGPFLKRHPIPIRLYRVYPQQFPQYVLTQQSEAQPATVPQSEPVRSSYQTVPYVCPPNDFEAVKSLKLNSDPFLRGTLPVNSGIHTLPLERPSHVASNDGNSFKNLGLGTRNQVTQTQPLASAILPPALALSVVKDSIVAHQAVPVQQNTFVPAVAVPKDGSVVESVIPVDMYGVSSSIAVESGTEETVDAGTGSEEVITEGSIQIETGIDEESGVTTIVPPGDEATPSSSDSASQSHFQVFTPQITDYMTIRVPNISPGIVEENKQQVIPVFRVGTFDFSTSEDKVTKLSASTSTTQQEKKSPEENRNEDITTAIDEGPISLTRNVSNNHLSQGDITVIRKIYPSNFTSNGPKLNATEVNRVQFNIAALVSSNNKFKQTEEVIETKSTPSFLGEVTKEKEQVKDTSIIQPEENLESSSSSFSESLDDLKILPEPPRPLLTPIASRTSPTFLIQRLKEKFPHKAVKGDFVLPVETAEILSQGEDVVLPLQEALPDNVAVIEIPDLPALFIRPNNEEKEVEKEKLLVFSGGIGQLPLEELTETKASAQVVVPTPEKSPSTEEPGRGYRFSYSVEDDHSGSSYSRYEKSDGELTQGQYSVLLPDGRTQIVKFYDDGLGYHADVHYV</sequence>
<dbReference type="InterPro" id="IPR000618">
    <property type="entry name" value="Insect_cuticle"/>
</dbReference>